<dbReference type="GO" id="GO:0005737">
    <property type="term" value="C:cytoplasm"/>
    <property type="evidence" value="ECO:0007669"/>
    <property type="project" value="UniProtKB-SubCell"/>
</dbReference>
<dbReference type="HAMAP" id="MF_01902">
    <property type="entry name" value="DNApol_error_prone"/>
    <property type="match status" value="1"/>
</dbReference>
<feature type="compositionally biased region" description="Basic and acidic residues" evidence="14">
    <location>
        <begin position="671"/>
        <end position="680"/>
    </location>
</feature>
<dbReference type="GO" id="GO:0003887">
    <property type="term" value="F:DNA-directed DNA polymerase activity"/>
    <property type="evidence" value="ECO:0007669"/>
    <property type="project" value="UniProtKB-UniRule"/>
</dbReference>
<evidence type="ECO:0000256" key="11">
    <source>
        <dbReference type="ARBA" id="ARBA00023204"/>
    </source>
</evidence>
<evidence type="ECO:0000256" key="14">
    <source>
        <dbReference type="SAM" id="MobiDB-lite"/>
    </source>
</evidence>
<keyword evidence="8 13" id="KW-0235">DNA replication</keyword>
<dbReference type="AlphaFoldDB" id="A0A2U8FRE1"/>
<dbReference type="EMBL" id="CP029210">
    <property type="protein sequence ID" value="AWI53570.1"/>
    <property type="molecule type" value="Genomic_DNA"/>
</dbReference>
<dbReference type="CDD" id="cd04485">
    <property type="entry name" value="DnaE_OBF"/>
    <property type="match status" value="1"/>
</dbReference>
<keyword evidence="11 13" id="KW-0234">DNA repair</keyword>
<sequence>MVSLPDPPPSRSAQQLPDYVELLATSNFTFLHGASHAEELIQRALKLGYKGLAIADNCSMAGVVRAHLALRDARDNGVPGADAFRLLIGSQFEVTPDPPEAAEGWPPYRLVALAQHRKGYGELCHFITGLRRAQPGKGVAPLHTNALTPEALSGCMLLYVPDRAQARALLMSRVAEADPAAPWRPMRAQLATLQARFAGQLWLGVALHHDLDDDWWLHGLQQLAIDTGVPPVAVGDALMHVRSRKPLQDVLSAIRLGKPLPECGHALERHAERHLRSRFRLARRYPAELLATTLTVAEQCDFSLDELRYEYPEEVVPRGQTPKSHLQALTEAGLQWRYPEGTPPAIQARIDTELALIHEKEYEKYFLTVNDIVRFARSRGILCQGRGSAANSAVCYALGITEVNPKEATLLFERFISKERNEPPDIDVDFEHQRREEVIQYIYGKYGRERTALAATVISYRTRSALRDVGKALGLSLEECDRAATHLQWWDRTEALAERLAAAGIDPGSRRVQQWLELTRTLIGFPRHLSQHTGGFVIAGGRLSHMVPIENASMPDRSVIQWDKDDLEALNLMKVDVLALGMLSAIRRALDLIGERRGHSVQMQDIPPEDDHTYDMISRADTVGVFQIESRAQMSMLPRLQPRTFYDLVVEVALVRPGPIQGGMVHPYLKRREDLRRDPDTPTPSPPRLDEALKRTLGVPIFQEQVMQIAVLAAGFTPGKADQLRRAMASWRKKGEVDKFKAEIIEGMQAKKYEQPFIDQICQQIEGFGSYGFPESHAASFAKLVYISAWIKCHEPAAFLAALLNSQPMGFYSPSQLVQDARRHGVTVLPVDVQLSDVPATLHETEDSRGWAHRPLLAHRHPEHHRFSPSDPARPASPQPAVRLGLAQVAGVGVPTLLRIVEARRQGGPFANVDELARRARLDQADLRALAAADALHSLAGHRRQQVWEAAARHRAPALLRDAPIHEAPLVLDAPPEGEDILFDYAALGLTLRRHPLALLRPRLTEMGFATATQLQPRRDGDWVSTCGIVTVRQQPGTASGVVFVTLEDETGTVNVIVWPHLKEKQREELVHSRLMAVHGDWQRQGEVRHLVAHRLVNLTHLLGRLGTRSRDFH</sequence>
<name>A0A2U8FRE1_9BURK</name>
<dbReference type="Proteomes" id="UP000244892">
    <property type="component" value="Chromosome"/>
</dbReference>
<keyword evidence="9 13" id="KW-0227">DNA damage</keyword>
<dbReference type="PANTHER" id="PTHR32294">
    <property type="entry name" value="DNA POLYMERASE III SUBUNIT ALPHA"/>
    <property type="match status" value="1"/>
</dbReference>
<comment type="subcellular location">
    <subcellularLocation>
        <location evidence="1 13">Cytoplasm</location>
    </subcellularLocation>
</comment>
<dbReference type="InterPro" id="IPR023073">
    <property type="entry name" value="DnaE2"/>
</dbReference>
<comment type="catalytic activity">
    <reaction evidence="12 13">
        <text>DNA(n) + a 2'-deoxyribonucleoside 5'-triphosphate = DNA(n+1) + diphosphate</text>
        <dbReference type="Rhea" id="RHEA:22508"/>
        <dbReference type="Rhea" id="RHEA-COMP:17339"/>
        <dbReference type="Rhea" id="RHEA-COMP:17340"/>
        <dbReference type="ChEBI" id="CHEBI:33019"/>
        <dbReference type="ChEBI" id="CHEBI:61560"/>
        <dbReference type="ChEBI" id="CHEBI:173112"/>
        <dbReference type="EC" id="2.7.7.7"/>
    </reaction>
</comment>
<dbReference type="GO" id="GO:0008408">
    <property type="term" value="F:3'-5' exonuclease activity"/>
    <property type="evidence" value="ECO:0007669"/>
    <property type="project" value="InterPro"/>
</dbReference>
<dbReference type="InterPro" id="IPR029460">
    <property type="entry name" value="DNAPol_HHH"/>
</dbReference>
<comment type="similarity">
    <text evidence="2 13">Belongs to the DNA polymerase type-C family. DnaE2 subfamily.</text>
</comment>
<dbReference type="CDD" id="cd07434">
    <property type="entry name" value="PHP_PolIIIA_DnaE2"/>
    <property type="match status" value="1"/>
</dbReference>
<dbReference type="GO" id="GO:0003676">
    <property type="term" value="F:nucleic acid binding"/>
    <property type="evidence" value="ECO:0007669"/>
    <property type="project" value="InterPro"/>
</dbReference>
<dbReference type="Pfam" id="PF01336">
    <property type="entry name" value="tRNA_anti-codon"/>
    <property type="match status" value="1"/>
</dbReference>
<dbReference type="Pfam" id="PF07733">
    <property type="entry name" value="DNA_pol3_alpha"/>
    <property type="match status" value="1"/>
</dbReference>
<evidence type="ECO:0000256" key="13">
    <source>
        <dbReference type="HAMAP-Rule" id="MF_01902"/>
    </source>
</evidence>
<evidence type="ECO:0000256" key="12">
    <source>
        <dbReference type="ARBA" id="ARBA00049244"/>
    </source>
</evidence>
<evidence type="ECO:0000259" key="15">
    <source>
        <dbReference type="SMART" id="SM00481"/>
    </source>
</evidence>
<dbReference type="NCBIfam" id="NF004225">
    <property type="entry name" value="PRK05672.1"/>
    <property type="match status" value="1"/>
</dbReference>
<keyword evidence="7 13" id="KW-0548">Nucleotidyltransferase</keyword>
<organism evidence="16 17">
    <name type="scientific">Aquabacterium olei</name>
    <dbReference type="NCBI Taxonomy" id="1296669"/>
    <lineage>
        <taxon>Bacteria</taxon>
        <taxon>Pseudomonadati</taxon>
        <taxon>Pseudomonadota</taxon>
        <taxon>Betaproteobacteria</taxon>
        <taxon>Burkholderiales</taxon>
        <taxon>Aquabacterium</taxon>
    </lineage>
</organism>
<dbReference type="InterPro" id="IPR004013">
    <property type="entry name" value="PHP_dom"/>
</dbReference>
<evidence type="ECO:0000313" key="16">
    <source>
        <dbReference type="EMBL" id="AWI53570.1"/>
    </source>
</evidence>
<keyword evidence="10 13" id="KW-0239">DNA-directed DNA polymerase</keyword>
<feature type="domain" description="Polymerase/histidinol phosphatase N-terminal" evidence="15">
    <location>
        <begin position="20"/>
        <end position="96"/>
    </location>
</feature>
<dbReference type="InterPro" id="IPR011708">
    <property type="entry name" value="DNA_pol3_alpha_NTPase_dom"/>
</dbReference>
<dbReference type="PANTHER" id="PTHR32294:SF4">
    <property type="entry name" value="ERROR-PRONE DNA POLYMERASE"/>
    <property type="match status" value="1"/>
</dbReference>
<evidence type="ECO:0000256" key="3">
    <source>
        <dbReference type="ARBA" id="ARBA00012417"/>
    </source>
</evidence>
<reference evidence="16 17" key="1">
    <citation type="submission" date="2018-05" db="EMBL/GenBank/DDBJ databases">
        <title>complete genome sequence of Aquabacterium olei NBRC 110486.</title>
        <authorList>
            <person name="Tang B."/>
            <person name="Chang J."/>
            <person name="Zhang L."/>
            <person name="Yang H."/>
        </authorList>
    </citation>
    <scope>NUCLEOTIDE SEQUENCE [LARGE SCALE GENOMIC DNA]</scope>
    <source>
        <strain evidence="16 17">NBRC 110486</strain>
    </source>
</reference>
<dbReference type="EC" id="2.7.7.7" evidence="3 13"/>
<dbReference type="OrthoDB" id="9803237at2"/>
<evidence type="ECO:0000256" key="1">
    <source>
        <dbReference type="ARBA" id="ARBA00004496"/>
    </source>
</evidence>
<evidence type="ECO:0000256" key="9">
    <source>
        <dbReference type="ARBA" id="ARBA00022763"/>
    </source>
</evidence>
<accession>A0A2U8FRE1</accession>
<evidence type="ECO:0000256" key="6">
    <source>
        <dbReference type="ARBA" id="ARBA00022679"/>
    </source>
</evidence>
<evidence type="ECO:0000256" key="7">
    <source>
        <dbReference type="ARBA" id="ARBA00022695"/>
    </source>
</evidence>
<dbReference type="InterPro" id="IPR004805">
    <property type="entry name" value="DnaE2/DnaE/PolC"/>
</dbReference>
<keyword evidence="5 13" id="KW-0963">Cytoplasm</keyword>
<gene>
    <name evidence="13" type="primary">dnaE2</name>
    <name evidence="16" type="ORF">DEH84_09095</name>
</gene>
<dbReference type="GO" id="GO:0006281">
    <property type="term" value="P:DNA repair"/>
    <property type="evidence" value="ECO:0007669"/>
    <property type="project" value="UniProtKB-UniRule"/>
</dbReference>
<evidence type="ECO:0000256" key="10">
    <source>
        <dbReference type="ARBA" id="ARBA00022932"/>
    </source>
</evidence>
<dbReference type="RefSeq" id="WP_109036570.1">
    <property type="nucleotide sequence ID" value="NZ_CP029210.1"/>
</dbReference>
<evidence type="ECO:0000256" key="2">
    <source>
        <dbReference type="ARBA" id="ARBA00007391"/>
    </source>
</evidence>
<feature type="region of interest" description="Disordered" evidence="14">
    <location>
        <begin position="671"/>
        <end position="690"/>
    </location>
</feature>
<evidence type="ECO:0000313" key="17">
    <source>
        <dbReference type="Proteomes" id="UP000244892"/>
    </source>
</evidence>
<evidence type="ECO:0000256" key="4">
    <source>
        <dbReference type="ARBA" id="ARBA00017273"/>
    </source>
</evidence>
<dbReference type="KEGG" id="aon:DEH84_09095"/>
<dbReference type="SMART" id="SM00481">
    <property type="entry name" value="POLIIIAc"/>
    <property type="match status" value="1"/>
</dbReference>
<evidence type="ECO:0000256" key="5">
    <source>
        <dbReference type="ARBA" id="ARBA00022490"/>
    </source>
</evidence>
<comment type="function">
    <text evidence="13">DNA polymerase involved in damage-induced mutagenesis and translesion synthesis (TLS). It is not the major replicative DNA polymerase.</text>
</comment>
<dbReference type="InterPro" id="IPR003141">
    <property type="entry name" value="Pol/His_phosphatase_N"/>
</dbReference>
<dbReference type="Gene3D" id="3.20.20.140">
    <property type="entry name" value="Metal-dependent hydrolases"/>
    <property type="match status" value="1"/>
</dbReference>
<keyword evidence="17" id="KW-1185">Reference proteome</keyword>
<dbReference type="Pfam" id="PF14579">
    <property type="entry name" value="HHH_6"/>
    <property type="match status" value="1"/>
</dbReference>
<dbReference type="Pfam" id="PF02811">
    <property type="entry name" value="PHP"/>
    <property type="match status" value="1"/>
</dbReference>
<dbReference type="NCBIfam" id="TIGR00594">
    <property type="entry name" value="polc"/>
    <property type="match status" value="1"/>
</dbReference>
<dbReference type="GO" id="GO:0006260">
    <property type="term" value="P:DNA replication"/>
    <property type="evidence" value="ECO:0007669"/>
    <property type="project" value="UniProtKB-KW"/>
</dbReference>
<protein>
    <recommendedName>
        <fullName evidence="4 13">Error-prone DNA polymerase</fullName>
        <ecNumber evidence="3 13">2.7.7.7</ecNumber>
    </recommendedName>
</protein>
<keyword evidence="6 13" id="KW-0808">Transferase</keyword>
<evidence type="ECO:0000256" key="8">
    <source>
        <dbReference type="ARBA" id="ARBA00022705"/>
    </source>
</evidence>
<proteinExistence type="inferred from homology"/>
<dbReference type="InterPro" id="IPR004365">
    <property type="entry name" value="NA-bd_OB_tRNA"/>
</dbReference>
<dbReference type="Pfam" id="PF17657">
    <property type="entry name" value="DNA_pol3_finger"/>
    <property type="match status" value="1"/>
</dbReference>
<dbReference type="InterPro" id="IPR040982">
    <property type="entry name" value="DNA_pol3_finger"/>
</dbReference>